<evidence type="ECO:0000256" key="5">
    <source>
        <dbReference type="ARBA" id="ARBA00023136"/>
    </source>
</evidence>
<feature type="transmembrane region" description="Helical" evidence="6">
    <location>
        <begin position="51"/>
        <end position="76"/>
    </location>
</feature>
<dbReference type="PIRSF" id="PIRSF018968">
    <property type="entry name" value="ABC_permease_BceB"/>
    <property type="match status" value="1"/>
</dbReference>
<dbReference type="PANTHER" id="PTHR46795">
    <property type="entry name" value="ABC TRANSPORTER PERMEASE-RELATED-RELATED"/>
    <property type="match status" value="1"/>
</dbReference>
<keyword evidence="5 6" id="KW-0472">Membrane</keyword>
<reference evidence="8 9" key="1">
    <citation type="submission" date="2019-08" db="EMBL/GenBank/DDBJ databases">
        <title>In-depth cultivation of the pig gut microbiome towards novel bacterial diversity and tailored functional studies.</title>
        <authorList>
            <person name="Wylensek D."/>
            <person name="Hitch T.C.A."/>
            <person name="Clavel T."/>
        </authorList>
    </citation>
    <scope>NUCLEOTIDE SEQUENCE [LARGE SCALE GENOMIC DNA]</scope>
    <source>
        <strain evidence="8 9">68-1-5</strain>
    </source>
</reference>
<evidence type="ECO:0000256" key="3">
    <source>
        <dbReference type="ARBA" id="ARBA00022692"/>
    </source>
</evidence>
<feature type="transmembrane region" description="Helical" evidence="6">
    <location>
        <begin position="279"/>
        <end position="304"/>
    </location>
</feature>
<feature type="domain" description="ABC3 transporter permease C-terminal" evidence="7">
    <location>
        <begin position="61"/>
        <end position="179"/>
    </location>
</feature>
<keyword evidence="9" id="KW-1185">Reference proteome</keyword>
<keyword evidence="2 6" id="KW-1003">Cell membrane</keyword>
<dbReference type="EMBL" id="VULY01000018">
    <property type="protein sequence ID" value="MSR94345.1"/>
    <property type="molecule type" value="Genomic_DNA"/>
</dbReference>
<name>A0A6N7V181_9FIRM</name>
<dbReference type="InterPro" id="IPR027022">
    <property type="entry name" value="ABC_permease_BceB-typ"/>
</dbReference>
<evidence type="ECO:0000259" key="7">
    <source>
        <dbReference type="Pfam" id="PF02687"/>
    </source>
</evidence>
<evidence type="ECO:0000256" key="1">
    <source>
        <dbReference type="ARBA" id="ARBA00004651"/>
    </source>
</evidence>
<feature type="transmembrane region" description="Helical" evidence="6">
    <location>
        <begin position="203"/>
        <end position="219"/>
    </location>
</feature>
<dbReference type="Pfam" id="PF02687">
    <property type="entry name" value="FtsX"/>
    <property type="match status" value="1"/>
</dbReference>
<evidence type="ECO:0000256" key="4">
    <source>
        <dbReference type="ARBA" id="ARBA00022989"/>
    </source>
</evidence>
<feature type="transmembrane region" description="Helical" evidence="6">
    <location>
        <begin position="150"/>
        <end position="169"/>
    </location>
</feature>
<comment type="caution">
    <text evidence="8">The sequence shown here is derived from an EMBL/GenBank/DDBJ whole genome shotgun (WGS) entry which is preliminary data.</text>
</comment>
<evidence type="ECO:0000313" key="9">
    <source>
        <dbReference type="Proteomes" id="UP000434409"/>
    </source>
</evidence>
<proteinExistence type="inferred from homology"/>
<feature type="transmembrane region" description="Helical" evidence="6">
    <location>
        <begin position="231"/>
        <end position="254"/>
    </location>
</feature>
<feature type="transmembrane region" description="Helical" evidence="6">
    <location>
        <begin position="558"/>
        <end position="584"/>
    </location>
</feature>
<keyword evidence="3 6" id="KW-0812">Transmembrane</keyword>
<dbReference type="InterPro" id="IPR052536">
    <property type="entry name" value="ABC-4_Integral_Memb_Prot"/>
</dbReference>
<evidence type="ECO:0000256" key="6">
    <source>
        <dbReference type="PIRNR" id="PIRNR018968"/>
    </source>
</evidence>
<dbReference type="RefSeq" id="WP_154477945.1">
    <property type="nucleotide sequence ID" value="NZ_VULY01000018.1"/>
</dbReference>
<feature type="transmembrane region" description="Helical" evidence="6">
    <location>
        <begin position="109"/>
        <end position="138"/>
    </location>
</feature>
<feature type="transmembrane region" description="Helical" evidence="6">
    <location>
        <begin position="20"/>
        <end position="39"/>
    </location>
</feature>
<comment type="similarity">
    <text evidence="6">Belongs to the ABC-4 integral membrane protein family.</text>
</comment>
<dbReference type="InterPro" id="IPR003838">
    <property type="entry name" value="ABC3_permease_C"/>
</dbReference>
<dbReference type="Proteomes" id="UP000434409">
    <property type="component" value="Unassembled WGS sequence"/>
</dbReference>
<feature type="transmembrane region" description="Helical" evidence="6">
    <location>
        <begin position="613"/>
        <end position="637"/>
    </location>
</feature>
<keyword evidence="6" id="KW-0813">Transport</keyword>
<dbReference type="GO" id="GO:0055085">
    <property type="term" value="P:transmembrane transport"/>
    <property type="evidence" value="ECO:0007669"/>
    <property type="project" value="UniProtKB-UniRule"/>
</dbReference>
<sequence>MLDKLAFRNMKRSARDYGVYSMTIVMITALMYAFNSLIFQNSLSRYVEEASIIGVMIGLSTVFIVLIVAWLINYIVRFMLEKRSREFGIYLLLGMKKKTIAHLYMKENLLLGGGAFLVGILVGVFLQQILCAVMFSIIHMQYRPILGLNWKTILMTALCFGGCYLLALFRSNRQFKKMNIYALIHAGRKNEEIREKNEEKKKVLFPLAILFLGGFWIWFGKVSNALESILFVIGLVLTIYLFYTGLSSWIVCYIRKRGNGIYKGQNLFLLRQFSSKVRVMRFTMGTLSALFTVALLGASTALMFSDYQSKILKDKFPFDVQVHSRMMDYDFTQELTAIEKNRIDKSYSYNIYTNGKQEVNAWMLTHMTEGENDSAGKKGSLLTTEVKKELEGDGAYYSRDTYMELSTYNRLRAMLGYKRVRLKSGEYRIHTKARLKKVTKDLPKELQLTDPQTGKALTCAGISTEPFSQDGHNGADYVIIVPDEVAAHMTPYYRELAVTTKEEGPAGLTDKLEELGSDRADPGNPYGKENEIRPGSDQIVSYTAEVLVKKEVIPQLKFVMASVIIPLFYIGLVFVCVAVTVLSVQHLSDADKYRFRYDVLFKIGLKKSRIRKLIFWQLLVYYLAPAVLAVIISGKMVLYMSAGFIRMTGLTTDTFRFLLQSVALFMGIYTVYFVVTSVSFQRSVFGETQK</sequence>
<organism evidence="8 9">
    <name type="scientific">Suipraeoptans intestinalis</name>
    <dbReference type="NCBI Taxonomy" id="2606628"/>
    <lineage>
        <taxon>Bacteria</taxon>
        <taxon>Bacillati</taxon>
        <taxon>Bacillota</taxon>
        <taxon>Clostridia</taxon>
        <taxon>Lachnospirales</taxon>
        <taxon>Lachnospiraceae</taxon>
        <taxon>Suipraeoptans</taxon>
    </lineage>
</organism>
<evidence type="ECO:0000256" key="2">
    <source>
        <dbReference type="ARBA" id="ARBA00022475"/>
    </source>
</evidence>
<accession>A0A6N7V181</accession>
<gene>
    <name evidence="8" type="ORF">FYJ34_08760</name>
</gene>
<feature type="transmembrane region" description="Helical" evidence="6">
    <location>
        <begin position="657"/>
        <end position="680"/>
    </location>
</feature>
<evidence type="ECO:0000313" key="8">
    <source>
        <dbReference type="EMBL" id="MSR94345.1"/>
    </source>
</evidence>
<dbReference type="GO" id="GO:0005886">
    <property type="term" value="C:plasma membrane"/>
    <property type="evidence" value="ECO:0007669"/>
    <property type="project" value="UniProtKB-SubCell"/>
</dbReference>
<comment type="subcellular location">
    <subcellularLocation>
        <location evidence="1 6">Cell membrane</location>
        <topology evidence="1 6">Multi-pass membrane protein</topology>
    </subcellularLocation>
</comment>
<keyword evidence="4 6" id="KW-1133">Transmembrane helix</keyword>
<dbReference type="PANTHER" id="PTHR46795:SF3">
    <property type="entry name" value="ABC TRANSPORTER PERMEASE"/>
    <property type="match status" value="1"/>
</dbReference>
<dbReference type="AlphaFoldDB" id="A0A6N7V181"/>
<protein>
    <submittedName>
        <fullName evidence="8">ABC transporter permease</fullName>
    </submittedName>
</protein>